<dbReference type="PANTHER" id="PTHR31966:SF3">
    <property type="entry name" value="OS05G0501700 PROTEIN"/>
    <property type="match status" value="1"/>
</dbReference>
<dbReference type="Gene3D" id="3.40.50.620">
    <property type="entry name" value="HUPs"/>
    <property type="match status" value="1"/>
</dbReference>
<feature type="region of interest" description="Disordered" evidence="1">
    <location>
        <begin position="58"/>
        <end position="83"/>
    </location>
</feature>
<protein>
    <submittedName>
        <fullName evidence="3">Universal stress protein family</fullName>
    </submittedName>
</protein>
<feature type="domain" description="UspA" evidence="2">
    <location>
        <begin position="3"/>
        <end position="53"/>
    </location>
</feature>
<sequence length="122" mass="13162">MERLCLEVERLGRSAVIVGSRGFGAARRTDKGRLGSVSRYCVHHCVCPTVVVRCPDEGNGNAEAAGGSPVDDDAAPATGTEEKQVKVHLVLEVDDEYHDSSFERKASKFMLAPQDYTLVLGV</sequence>
<keyword evidence="4" id="KW-1185">Reference proteome</keyword>
<dbReference type="AlphaFoldDB" id="A0A9E7EE00"/>
<dbReference type="InterPro" id="IPR014729">
    <property type="entry name" value="Rossmann-like_a/b/a_fold"/>
</dbReference>
<dbReference type="OrthoDB" id="1904536at2759"/>
<feature type="compositionally biased region" description="Low complexity" evidence="1">
    <location>
        <begin position="58"/>
        <end position="67"/>
    </location>
</feature>
<name>A0A9E7EE00_9LILI</name>
<dbReference type="InterPro" id="IPR044162">
    <property type="entry name" value="PHOS32/34"/>
</dbReference>
<proteinExistence type="predicted"/>
<evidence type="ECO:0000256" key="1">
    <source>
        <dbReference type="SAM" id="MobiDB-lite"/>
    </source>
</evidence>
<organism evidence="3 4">
    <name type="scientific">Musa troglodytarum</name>
    <name type="common">fe'i banana</name>
    <dbReference type="NCBI Taxonomy" id="320322"/>
    <lineage>
        <taxon>Eukaryota</taxon>
        <taxon>Viridiplantae</taxon>
        <taxon>Streptophyta</taxon>
        <taxon>Embryophyta</taxon>
        <taxon>Tracheophyta</taxon>
        <taxon>Spermatophyta</taxon>
        <taxon>Magnoliopsida</taxon>
        <taxon>Liliopsida</taxon>
        <taxon>Zingiberales</taxon>
        <taxon>Musaceae</taxon>
        <taxon>Musa</taxon>
    </lineage>
</organism>
<evidence type="ECO:0000259" key="2">
    <source>
        <dbReference type="Pfam" id="PF00582"/>
    </source>
</evidence>
<dbReference type="InterPro" id="IPR006016">
    <property type="entry name" value="UspA"/>
</dbReference>
<accession>A0A9E7EE00</accession>
<gene>
    <name evidence="3" type="ORF">MUK42_35449</name>
</gene>
<dbReference type="Pfam" id="PF00582">
    <property type="entry name" value="Usp"/>
    <property type="match status" value="1"/>
</dbReference>
<dbReference type="EMBL" id="CP097502">
    <property type="protein sequence ID" value="URD74163.1"/>
    <property type="molecule type" value="Genomic_DNA"/>
</dbReference>
<dbReference type="SUPFAM" id="SSF52402">
    <property type="entry name" value="Adenine nucleotide alpha hydrolases-like"/>
    <property type="match status" value="1"/>
</dbReference>
<dbReference type="PANTHER" id="PTHR31966">
    <property type="entry name" value="OS01G0783500 PROTEIN"/>
    <property type="match status" value="1"/>
</dbReference>
<evidence type="ECO:0000313" key="4">
    <source>
        <dbReference type="Proteomes" id="UP001055439"/>
    </source>
</evidence>
<dbReference type="Proteomes" id="UP001055439">
    <property type="component" value="Chromosome 1"/>
</dbReference>
<evidence type="ECO:0000313" key="3">
    <source>
        <dbReference type="EMBL" id="URD74163.1"/>
    </source>
</evidence>
<reference evidence="3" key="1">
    <citation type="submission" date="2022-05" db="EMBL/GenBank/DDBJ databases">
        <title>The Musa troglodytarum L. genome provides insights into the mechanism of non-climacteric behaviour and enrichment of carotenoids.</title>
        <authorList>
            <person name="Wang J."/>
        </authorList>
    </citation>
    <scope>NUCLEOTIDE SEQUENCE</scope>
    <source>
        <tissue evidence="3">Leaf</tissue>
    </source>
</reference>